<dbReference type="Pfam" id="PF01522">
    <property type="entry name" value="Polysacc_deac_1"/>
    <property type="match status" value="1"/>
</dbReference>
<dbReference type="EMBL" id="CP014228">
    <property type="protein sequence ID" value="AMD88588.1"/>
    <property type="molecule type" value="Genomic_DNA"/>
</dbReference>
<dbReference type="PROSITE" id="PS51677">
    <property type="entry name" value="NODB"/>
    <property type="match status" value="1"/>
</dbReference>
<keyword evidence="1" id="KW-0479">Metal-binding</keyword>
<dbReference type="PANTHER" id="PTHR10587">
    <property type="entry name" value="GLYCOSYL TRANSFERASE-RELATED"/>
    <property type="match status" value="1"/>
</dbReference>
<protein>
    <submittedName>
        <fullName evidence="4">Polysaccharide deacetylase</fullName>
    </submittedName>
</protein>
<dbReference type="InterPro" id="IPR050248">
    <property type="entry name" value="Polysacc_deacetylase_ArnD"/>
</dbReference>
<gene>
    <name evidence="4" type="ORF">AXF14_11290</name>
</gene>
<keyword evidence="2" id="KW-0378">Hydrolase</keyword>
<name>A0A0X8JHQ2_ACTRD</name>
<evidence type="ECO:0000259" key="3">
    <source>
        <dbReference type="PROSITE" id="PS51677"/>
    </source>
</evidence>
<dbReference type="GO" id="GO:0016020">
    <property type="term" value="C:membrane"/>
    <property type="evidence" value="ECO:0007669"/>
    <property type="project" value="TreeGrafter"/>
</dbReference>
<dbReference type="SUPFAM" id="SSF88713">
    <property type="entry name" value="Glycoside hydrolase/deacetylase"/>
    <property type="match status" value="1"/>
</dbReference>
<organism evidence="4 5">
    <name type="scientific">Actinomyces radicidentis</name>
    <dbReference type="NCBI Taxonomy" id="111015"/>
    <lineage>
        <taxon>Bacteria</taxon>
        <taxon>Bacillati</taxon>
        <taxon>Actinomycetota</taxon>
        <taxon>Actinomycetes</taxon>
        <taxon>Actinomycetales</taxon>
        <taxon>Actinomycetaceae</taxon>
        <taxon>Actinomyces</taxon>
    </lineage>
</organism>
<sequence>MLDAVGVPATFFVLGSAVADNPGLVRSETAAGHEVGVHNWVHTDVYGVDADELRGSLSRTITAIEQAGAPTPRVWRPPYGRVDAPALMVAAELDLDVLLWSRHAPSAADAADLATTVHAGAVVLCHDGRSQPNAAIFAALGRSITALKAEGLRFVTGSQMLAADAARASGTGSAVAGA</sequence>
<dbReference type="AlphaFoldDB" id="A0A0X8JHQ2"/>
<proteinExistence type="predicted"/>
<dbReference type="InterPro" id="IPR002509">
    <property type="entry name" value="NODB_dom"/>
</dbReference>
<keyword evidence="5" id="KW-1185">Reference proteome</keyword>
<dbReference type="Gene3D" id="3.20.20.370">
    <property type="entry name" value="Glycoside hydrolase/deacetylase"/>
    <property type="match status" value="1"/>
</dbReference>
<dbReference type="GO" id="GO:0046872">
    <property type="term" value="F:metal ion binding"/>
    <property type="evidence" value="ECO:0007669"/>
    <property type="project" value="UniProtKB-KW"/>
</dbReference>
<dbReference type="InterPro" id="IPR011330">
    <property type="entry name" value="Glyco_hydro/deAcase_b/a-brl"/>
</dbReference>
<feature type="domain" description="NodB homology" evidence="3">
    <location>
        <begin position="1"/>
        <end position="155"/>
    </location>
</feature>
<evidence type="ECO:0000256" key="1">
    <source>
        <dbReference type="ARBA" id="ARBA00022723"/>
    </source>
</evidence>
<dbReference type="GO" id="GO:0016810">
    <property type="term" value="F:hydrolase activity, acting on carbon-nitrogen (but not peptide) bonds"/>
    <property type="evidence" value="ECO:0007669"/>
    <property type="project" value="InterPro"/>
</dbReference>
<dbReference type="CDD" id="cd10917">
    <property type="entry name" value="CE4_NodB_like_6s_7s"/>
    <property type="match status" value="1"/>
</dbReference>
<reference evidence="5" key="1">
    <citation type="submission" date="2016-02" db="EMBL/GenBank/DDBJ databases">
        <authorList>
            <person name="Holder M.E."/>
            <person name="Ajami N.J."/>
            <person name="Petrosino J.F."/>
        </authorList>
    </citation>
    <scope>NUCLEOTIDE SEQUENCE [LARGE SCALE GENOMIC DNA]</scope>
    <source>
        <strain evidence="5">CCUG 36733</strain>
    </source>
</reference>
<dbReference type="STRING" id="111015.AXF14_11290"/>
<dbReference type="GO" id="GO:0005975">
    <property type="term" value="P:carbohydrate metabolic process"/>
    <property type="evidence" value="ECO:0007669"/>
    <property type="project" value="InterPro"/>
</dbReference>
<dbReference type="PANTHER" id="PTHR10587:SF133">
    <property type="entry name" value="CHITIN DEACETYLASE 1-RELATED"/>
    <property type="match status" value="1"/>
</dbReference>
<evidence type="ECO:0000313" key="5">
    <source>
        <dbReference type="Proteomes" id="UP000065220"/>
    </source>
</evidence>
<evidence type="ECO:0000256" key="2">
    <source>
        <dbReference type="ARBA" id="ARBA00022801"/>
    </source>
</evidence>
<dbReference type="Proteomes" id="UP000065220">
    <property type="component" value="Chromosome"/>
</dbReference>
<evidence type="ECO:0000313" key="4">
    <source>
        <dbReference type="EMBL" id="AMD88588.1"/>
    </source>
</evidence>
<dbReference type="KEGG" id="ard:AXF14_11290"/>
<accession>A0A0X8JHQ2</accession>